<comment type="function">
    <text evidence="6">DNA repair enzyme involved in the repair of deaminated bases. Selectively cleaves double-stranded DNA at the second phosphodiester bond 3' to a deoxyinosine leaving behind the intact lesion on the nicked DNA.</text>
</comment>
<keyword evidence="6" id="KW-0234">DNA repair</keyword>
<feature type="site" description="Interaction with target DNA" evidence="6">
    <location>
        <position position="81"/>
    </location>
</feature>
<sequence length="235" mass="26095">MRAKLHHRWDLSVDDAKRLQWELSAQVMEDDALPETVRYVAGADVHPAGSDRMHAVVCVLTFPDLQLVEVAHAVVPVTFPYVPGLLAFRESPAVLAAFEQLRHDPDVALFDAQGRAHPRHFGLACHMGVLLDLPSIGCAKSRLYGRADEPPHERGAMTPLIDPVDGRILGMVVRTKPFTPPVYVSVGHKVSLETAVQFVLRCTKDGQRLPEPLRLAHFHARQRPPESPTAQHTLF</sequence>
<accession>A0A2H5XFW7</accession>
<dbReference type="Proteomes" id="UP000236173">
    <property type="component" value="Unassembled WGS sequence"/>
</dbReference>
<keyword evidence="6" id="KW-0460">Magnesium</keyword>
<dbReference type="PANTHER" id="PTHR28511">
    <property type="entry name" value="ENDONUCLEASE V"/>
    <property type="match status" value="1"/>
</dbReference>
<keyword evidence="3 6" id="KW-0540">Nuclease</keyword>
<comment type="catalytic activity">
    <reaction evidence="6">
        <text>Endonucleolytic cleavage at apurinic or apyrimidinic sites to products with a 5'-phosphate.</text>
        <dbReference type="EC" id="3.1.21.7"/>
    </reaction>
</comment>
<comment type="cofactor">
    <cofactor evidence="6">
        <name>Mg(2+)</name>
        <dbReference type="ChEBI" id="CHEBI:18420"/>
    </cofactor>
</comment>
<comment type="similarity">
    <text evidence="6">Belongs to the endonuclease V family.</text>
</comment>
<dbReference type="Pfam" id="PF04493">
    <property type="entry name" value="Endonuclease_5"/>
    <property type="match status" value="1"/>
</dbReference>
<organism evidence="7 8">
    <name type="scientific">Candidatus Fervidibacter japonicus</name>
    <dbReference type="NCBI Taxonomy" id="2035412"/>
    <lineage>
        <taxon>Bacteria</taxon>
        <taxon>Candidatus Fervidibacterota</taxon>
        <taxon>Candidatus Fervidibacter</taxon>
    </lineage>
</organism>
<feature type="binding site" evidence="6">
    <location>
        <position position="111"/>
    </location>
    <ligand>
        <name>Mg(2+)</name>
        <dbReference type="ChEBI" id="CHEBI:18420"/>
    </ligand>
</feature>
<evidence type="ECO:0000256" key="5">
    <source>
        <dbReference type="ARBA" id="ARBA00022801"/>
    </source>
</evidence>
<reference evidence="8" key="1">
    <citation type="submission" date="2017-09" db="EMBL/GenBank/DDBJ databases">
        <title>Metaegenomics of thermophilic ammonia-oxidizing enrichment culture.</title>
        <authorList>
            <person name="Kato S."/>
            <person name="Suzuki K."/>
        </authorList>
    </citation>
    <scope>NUCLEOTIDE SEQUENCE [LARGE SCALE GENOMIC DNA]</scope>
</reference>
<keyword evidence="2 6" id="KW-0963">Cytoplasm</keyword>
<dbReference type="AlphaFoldDB" id="A0A2H5XFW7"/>
<evidence type="ECO:0000256" key="4">
    <source>
        <dbReference type="ARBA" id="ARBA00022759"/>
    </source>
</evidence>
<evidence type="ECO:0000256" key="6">
    <source>
        <dbReference type="HAMAP-Rule" id="MF_00801"/>
    </source>
</evidence>
<name>A0A2H5XFW7_9BACT</name>
<keyword evidence="5 6" id="KW-0378">Hydrolase</keyword>
<dbReference type="GO" id="GO:0016891">
    <property type="term" value="F:RNA endonuclease activity producing 5'-phosphomonoesters, hydrolytic mechanism"/>
    <property type="evidence" value="ECO:0007669"/>
    <property type="project" value="TreeGrafter"/>
</dbReference>
<proteinExistence type="inferred from homology"/>
<dbReference type="PANTHER" id="PTHR28511:SF1">
    <property type="entry name" value="ENDONUCLEASE V"/>
    <property type="match status" value="1"/>
</dbReference>
<evidence type="ECO:0000313" key="7">
    <source>
        <dbReference type="EMBL" id="GBD00083.1"/>
    </source>
</evidence>
<evidence type="ECO:0000313" key="8">
    <source>
        <dbReference type="Proteomes" id="UP000236173"/>
    </source>
</evidence>
<comment type="caution">
    <text evidence="7">The sequence shown here is derived from an EMBL/GenBank/DDBJ whole genome shotgun (WGS) entry which is preliminary data.</text>
</comment>
<dbReference type="GO" id="GO:0043737">
    <property type="term" value="F:deoxyribonuclease V activity"/>
    <property type="evidence" value="ECO:0007669"/>
    <property type="project" value="UniProtKB-UniRule"/>
</dbReference>
<evidence type="ECO:0000256" key="1">
    <source>
        <dbReference type="ARBA" id="ARBA00004496"/>
    </source>
</evidence>
<comment type="subcellular location">
    <subcellularLocation>
        <location evidence="1 6">Cytoplasm</location>
    </subcellularLocation>
</comment>
<dbReference type="CDD" id="cd06559">
    <property type="entry name" value="Endonuclease_V"/>
    <property type="match status" value="1"/>
</dbReference>
<gene>
    <name evidence="6 7" type="primary">nfi</name>
    <name evidence="7" type="ORF">HRbin17_02619</name>
</gene>
<dbReference type="GO" id="GO:0005737">
    <property type="term" value="C:cytoplasm"/>
    <property type="evidence" value="ECO:0007669"/>
    <property type="project" value="UniProtKB-SubCell"/>
</dbReference>
<dbReference type="EMBL" id="BEHT01000050">
    <property type="protein sequence ID" value="GBD00083.1"/>
    <property type="molecule type" value="Genomic_DNA"/>
</dbReference>
<dbReference type="InterPro" id="IPR007581">
    <property type="entry name" value="Endonuclease-V"/>
</dbReference>
<dbReference type="HAMAP" id="MF_00801">
    <property type="entry name" value="Endonuclease_5"/>
    <property type="match status" value="1"/>
</dbReference>
<keyword evidence="6" id="KW-0479">Metal-binding</keyword>
<dbReference type="EC" id="3.1.21.7" evidence="6"/>
<feature type="binding site" evidence="6">
    <location>
        <position position="44"/>
    </location>
    <ligand>
        <name>Mg(2+)</name>
        <dbReference type="ChEBI" id="CHEBI:18420"/>
    </ligand>
</feature>
<keyword evidence="4 6" id="KW-0255">Endonuclease</keyword>
<dbReference type="GO" id="GO:0006281">
    <property type="term" value="P:DNA repair"/>
    <property type="evidence" value="ECO:0007669"/>
    <property type="project" value="UniProtKB-UniRule"/>
</dbReference>
<evidence type="ECO:0000256" key="2">
    <source>
        <dbReference type="ARBA" id="ARBA00022490"/>
    </source>
</evidence>
<protein>
    <recommendedName>
        <fullName evidence="6">Endonuclease V</fullName>
        <ecNumber evidence="6">3.1.21.7</ecNumber>
    </recommendedName>
    <alternativeName>
        <fullName evidence="6">Deoxyinosine 3'endonuclease</fullName>
    </alternativeName>
    <alternativeName>
        <fullName evidence="6">Deoxyribonuclease V</fullName>
        <shortName evidence="6">DNase V</shortName>
    </alternativeName>
</protein>
<dbReference type="Gene3D" id="3.30.2170.10">
    <property type="entry name" value="archaeoglobus fulgidus dsm 4304 superfamily"/>
    <property type="match status" value="1"/>
</dbReference>
<dbReference type="GO" id="GO:0003727">
    <property type="term" value="F:single-stranded RNA binding"/>
    <property type="evidence" value="ECO:0007669"/>
    <property type="project" value="TreeGrafter"/>
</dbReference>
<keyword evidence="6" id="KW-0227">DNA damage</keyword>
<dbReference type="GO" id="GO:0000287">
    <property type="term" value="F:magnesium ion binding"/>
    <property type="evidence" value="ECO:0007669"/>
    <property type="project" value="UniProtKB-UniRule"/>
</dbReference>
<dbReference type="NCBIfam" id="NF008629">
    <property type="entry name" value="PRK11617.1"/>
    <property type="match status" value="1"/>
</dbReference>
<evidence type="ECO:0000256" key="3">
    <source>
        <dbReference type="ARBA" id="ARBA00022722"/>
    </source>
</evidence>